<feature type="compositionally biased region" description="Basic and acidic residues" evidence="1">
    <location>
        <begin position="56"/>
        <end position="68"/>
    </location>
</feature>
<keyword evidence="2" id="KW-1133">Transmembrane helix</keyword>
<sequence length="68" mass="7702">MLPVLPFVIGGVVGLVAGVVVKTIMDSQDDLSRTDEYTYDDTTETNIFDELDPTEDEHRKERDSFSMF</sequence>
<gene>
    <name evidence="3" type="ORF">CJ669_09785</name>
</gene>
<protein>
    <submittedName>
        <fullName evidence="3">Uncharacterized protein</fullName>
    </submittedName>
</protein>
<dbReference type="RefSeq" id="WP_105909770.1">
    <property type="nucleotide sequence ID" value="NZ_JAMXEE010000001.1"/>
</dbReference>
<keyword evidence="2" id="KW-0472">Membrane</keyword>
<keyword evidence="2" id="KW-0812">Transmembrane</keyword>
<evidence type="ECO:0000313" key="4">
    <source>
        <dbReference type="Proteomes" id="UP000239065"/>
    </source>
</evidence>
<evidence type="ECO:0000256" key="2">
    <source>
        <dbReference type="SAM" id="Phobius"/>
    </source>
</evidence>
<reference evidence="3 4" key="1">
    <citation type="submission" date="2017-09" db="EMBL/GenBank/DDBJ databases">
        <title>Reassesment of A. cryaerophilus.</title>
        <authorList>
            <person name="Perez-Cataluna A."/>
            <person name="Collado L."/>
            <person name="Salgado O."/>
            <person name="Lefinanco V."/>
            <person name="Figueras M.J."/>
        </authorList>
    </citation>
    <scope>NUCLEOTIDE SEQUENCE [LARGE SCALE GENOMIC DNA]</scope>
    <source>
        <strain evidence="3 4">LMG 9861</strain>
    </source>
</reference>
<feature type="compositionally biased region" description="Acidic residues" evidence="1">
    <location>
        <begin position="37"/>
        <end position="55"/>
    </location>
</feature>
<feature type="region of interest" description="Disordered" evidence="1">
    <location>
        <begin position="35"/>
        <end position="68"/>
    </location>
</feature>
<evidence type="ECO:0000313" key="3">
    <source>
        <dbReference type="EMBL" id="PRM87002.1"/>
    </source>
</evidence>
<accession>A0A2S9SKA8</accession>
<evidence type="ECO:0000256" key="1">
    <source>
        <dbReference type="SAM" id="MobiDB-lite"/>
    </source>
</evidence>
<dbReference type="EMBL" id="NXGJ01000016">
    <property type="protein sequence ID" value="PRM87002.1"/>
    <property type="molecule type" value="Genomic_DNA"/>
</dbReference>
<dbReference type="Proteomes" id="UP000239065">
    <property type="component" value="Unassembled WGS sequence"/>
</dbReference>
<comment type="caution">
    <text evidence="3">The sequence shown here is derived from an EMBL/GenBank/DDBJ whole genome shotgun (WGS) entry which is preliminary data.</text>
</comment>
<feature type="transmembrane region" description="Helical" evidence="2">
    <location>
        <begin position="6"/>
        <end position="25"/>
    </location>
</feature>
<dbReference type="AlphaFoldDB" id="A0A2S9SKA8"/>
<proteinExistence type="predicted"/>
<name>A0A2S9SKA8_9BACT</name>
<organism evidence="3 4">
    <name type="scientific">Aliarcobacter cryaerophilus</name>
    <dbReference type="NCBI Taxonomy" id="28198"/>
    <lineage>
        <taxon>Bacteria</taxon>
        <taxon>Pseudomonadati</taxon>
        <taxon>Campylobacterota</taxon>
        <taxon>Epsilonproteobacteria</taxon>
        <taxon>Campylobacterales</taxon>
        <taxon>Arcobacteraceae</taxon>
        <taxon>Aliarcobacter</taxon>
    </lineage>
</organism>